<organism evidence="3">
    <name type="scientific">Prunus dulcis</name>
    <name type="common">Almond</name>
    <name type="synonym">Amygdalus dulcis</name>
    <dbReference type="NCBI Taxonomy" id="3755"/>
    <lineage>
        <taxon>Eukaryota</taxon>
        <taxon>Viridiplantae</taxon>
        <taxon>Streptophyta</taxon>
        <taxon>Embryophyta</taxon>
        <taxon>Tracheophyta</taxon>
        <taxon>Spermatophyta</taxon>
        <taxon>Magnoliopsida</taxon>
        <taxon>eudicotyledons</taxon>
        <taxon>Gunneridae</taxon>
        <taxon>Pentapetalae</taxon>
        <taxon>rosids</taxon>
        <taxon>fabids</taxon>
        <taxon>Rosales</taxon>
        <taxon>Rosaceae</taxon>
        <taxon>Amygdaloideae</taxon>
        <taxon>Amygdaleae</taxon>
        <taxon>Prunus</taxon>
    </lineage>
</organism>
<sequence length="395" mass="44202">MSIVPQVLFRRFFGREFGFILRVHRCPAVRQVCLWKAPLRSEGSPMLRGVKAGTLRFSRLARGDASPSAPGVQRRFVFCTRRAADITIHRATRGQRSDAYRCSPLPINRDRSRHRAHFAFERGARALRRRFQKSVNGNPSNFYASSRHTRRSPKRAIGNQGESQAVYRQSKLPTTPKASMEMWLCVKRAISAAERAQRAYDDGRAKVAEASKALQEHAQLLKEKEAAERQALASEAKAEQMRAALEAARAAARDAEAVSEAIQDALQESERTKAAEIEAAVHSAVQGYRSSDEFTTLLDKEVGSEMADLLYRFKRYNPGQKLNLNFAADPPPLSEGLTEEMIEDYEGEDAEAPGSAEANTVAGTKPPLEGVFLYFYLCIFIFNIYFEHIDAEGIV</sequence>
<evidence type="ECO:0000256" key="2">
    <source>
        <dbReference type="SAM" id="MobiDB-lite"/>
    </source>
</evidence>
<protein>
    <submittedName>
        <fullName evidence="3">Uncharacterized protein</fullName>
    </submittedName>
</protein>
<dbReference type="EMBL" id="AP019297">
    <property type="protein sequence ID" value="BBG93509.1"/>
    <property type="molecule type" value="Genomic_DNA"/>
</dbReference>
<feature type="compositionally biased region" description="Polar residues" evidence="2">
    <location>
        <begin position="160"/>
        <end position="171"/>
    </location>
</feature>
<evidence type="ECO:0000256" key="1">
    <source>
        <dbReference type="SAM" id="Coils"/>
    </source>
</evidence>
<feature type="region of interest" description="Disordered" evidence="2">
    <location>
        <begin position="135"/>
        <end position="171"/>
    </location>
</feature>
<dbReference type="AlphaFoldDB" id="A0A4Y1QNX1"/>
<gene>
    <name evidence="3" type="ORF">Prudu_001541</name>
</gene>
<feature type="coiled-coil region" evidence="1">
    <location>
        <begin position="207"/>
        <end position="272"/>
    </location>
</feature>
<accession>A0A4Y1QNX1</accession>
<proteinExistence type="predicted"/>
<evidence type="ECO:0000313" key="3">
    <source>
        <dbReference type="EMBL" id="BBG93509.1"/>
    </source>
</evidence>
<name>A0A4Y1QNX1_PRUDU</name>
<keyword evidence="1" id="KW-0175">Coiled coil</keyword>
<feature type="compositionally biased region" description="Polar residues" evidence="2">
    <location>
        <begin position="135"/>
        <end position="146"/>
    </location>
</feature>
<reference evidence="3" key="1">
    <citation type="journal article" date="2019" name="Science">
        <title>Mutation of a bHLH transcription factor allowed almond domestication.</title>
        <authorList>
            <person name="Sanchez-Perez R."/>
            <person name="Pavan S."/>
            <person name="Mazzeo R."/>
            <person name="Moldovan C."/>
            <person name="Aiese Cigliano R."/>
            <person name="Del Cueto J."/>
            <person name="Ricciardi F."/>
            <person name="Lotti C."/>
            <person name="Ricciardi L."/>
            <person name="Dicenta F."/>
            <person name="Lopez-Marques R.L."/>
            <person name="Lindberg Moller B."/>
        </authorList>
    </citation>
    <scope>NUCLEOTIDE SEQUENCE</scope>
</reference>